<dbReference type="Pfam" id="PF04082">
    <property type="entry name" value="Fungal_trans"/>
    <property type="match status" value="1"/>
</dbReference>
<reference evidence="8" key="1">
    <citation type="submission" date="2016-04" db="EMBL/GenBank/DDBJ databases">
        <authorList>
            <person name="Evans L.H."/>
            <person name="Alamgir A."/>
            <person name="Owens N."/>
            <person name="Weber N.D."/>
            <person name="Virtaneva K."/>
            <person name="Barbian K."/>
            <person name="Babar A."/>
            <person name="Rosenke K."/>
        </authorList>
    </citation>
    <scope>NUCLEOTIDE SEQUENCE [LARGE SCALE GENOMIC DNA]</scope>
    <source>
        <strain evidence="8">CBS 101.48</strain>
    </source>
</reference>
<accession>A0A163IV70</accession>
<dbReference type="AlphaFoldDB" id="A0A163IV70"/>
<dbReference type="OrthoDB" id="2123952at2759"/>
<feature type="domain" description="Xylanolytic transcriptional activator regulatory" evidence="7">
    <location>
        <begin position="251"/>
        <end position="332"/>
    </location>
</feature>
<dbReference type="CDD" id="cd12148">
    <property type="entry name" value="fungal_TF_MHR"/>
    <property type="match status" value="1"/>
</dbReference>
<dbReference type="OMA" id="WICSHAM"/>
<keyword evidence="2" id="KW-0479">Metal-binding</keyword>
<evidence type="ECO:0000256" key="1">
    <source>
        <dbReference type="ARBA" id="ARBA00004123"/>
    </source>
</evidence>
<evidence type="ECO:0000256" key="3">
    <source>
        <dbReference type="ARBA" id="ARBA00023015"/>
    </source>
</evidence>
<feature type="region of interest" description="Disordered" evidence="6">
    <location>
        <begin position="708"/>
        <end position="762"/>
    </location>
</feature>
<dbReference type="GO" id="GO:0005634">
    <property type="term" value="C:nucleus"/>
    <property type="evidence" value="ECO:0007669"/>
    <property type="project" value="UniProtKB-SubCell"/>
</dbReference>
<feature type="compositionally biased region" description="Polar residues" evidence="6">
    <location>
        <begin position="1"/>
        <end position="12"/>
    </location>
</feature>
<protein>
    <recommendedName>
        <fullName evidence="7">Xylanolytic transcriptional activator regulatory domain-containing protein</fullName>
    </recommendedName>
</protein>
<comment type="subcellular location">
    <subcellularLocation>
        <location evidence="1">Nucleus</location>
    </subcellularLocation>
</comment>
<evidence type="ECO:0000256" key="2">
    <source>
        <dbReference type="ARBA" id="ARBA00022723"/>
    </source>
</evidence>
<feature type="compositionally biased region" description="Low complexity" evidence="6">
    <location>
        <begin position="651"/>
        <end position="661"/>
    </location>
</feature>
<keyword evidence="4" id="KW-0804">Transcription</keyword>
<evidence type="ECO:0000313" key="9">
    <source>
        <dbReference type="Proteomes" id="UP000078561"/>
    </source>
</evidence>
<evidence type="ECO:0000256" key="6">
    <source>
        <dbReference type="SAM" id="MobiDB-lite"/>
    </source>
</evidence>
<feature type="compositionally biased region" description="Pro residues" evidence="6">
    <location>
        <begin position="726"/>
        <end position="740"/>
    </location>
</feature>
<dbReference type="PANTHER" id="PTHR47338">
    <property type="entry name" value="ZN(II)2CYS6 TRANSCRIPTION FACTOR (EUROFUNG)-RELATED"/>
    <property type="match status" value="1"/>
</dbReference>
<dbReference type="InterPro" id="IPR001138">
    <property type="entry name" value="Zn2Cys6_DnaBD"/>
</dbReference>
<dbReference type="GO" id="GO:0003677">
    <property type="term" value="F:DNA binding"/>
    <property type="evidence" value="ECO:0007669"/>
    <property type="project" value="InterPro"/>
</dbReference>
<feature type="compositionally biased region" description="Polar residues" evidence="6">
    <location>
        <begin position="708"/>
        <end position="724"/>
    </location>
</feature>
<gene>
    <name evidence="8" type="primary">ABSGL_00834.1 scaffold 958</name>
</gene>
<dbReference type="InterPro" id="IPR050815">
    <property type="entry name" value="TF_fung"/>
</dbReference>
<keyword evidence="3" id="KW-0805">Transcription regulation</keyword>
<dbReference type="GO" id="GO:0000981">
    <property type="term" value="F:DNA-binding transcription factor activity, RNA polymerase II-specific"/>
    <property type="evidence" value="ECO:0007669"/>
    <property type="project" value="InterPro"/>
</dbReference>
<evidence type="ECO:0000256" key="5">
    <source>
        <dbReference type="ARBA" id="ARBA00023242"/>
    </source>
</evidence>
<dbReference type="GO" id="GO:0006351">
    <property type="term" value="P:DNA-templated transcription"/>
    <property type="evidence" value="ECO:0007669"/>
    <property type="project" value="InterPro"/>
</dbReference>
<dbReference type="SUPFAM" id="SSF57701">
    <property type="entry name" value="Zn2/Cys6 DNA-binding domain"/>
    <property type="match status" value="1"/>
</dbReference>
<dbReference type="Gene3D" id="4.10.240.10">
    <property type="entry name" value="Zn(2)-C6 fungal-type DNA-binding domain"/>
    <property type="match status" value="1"/>
</dbReference>
<evidence type="ECO:0000256" key="4">
    <source>
        <dbReference type="ARBA" id="ARBA00023163"/>
    </source>
</evidence>
<dbReference type="PANTHER" id="PTHR47338:SF5">
    <property type="entry name" value="ZN(II)2CYS6 TRANSCRIPTION FACTOR (EUROFUNG)"/>
    <property type="match status" value="1"/>
</dbReference>
<name>A0A163IV70_ABSGL</name>
<dbReference type="SMART" id="SM00906">
    <property type="entry name" value="Fungal_trans"/>
    <property type="match status" value="1"/>
</dbReference>
<feature type="region of interest" description="Disordered" evidence="6">
    <location>
        <begin position="1"/>
        <end position="27"/>
    </location>
</feature>
<dbReference type="InParanoid" id="A0A163IV70"/>
<keyword evidence="5" id="KW-0539">Nucleus</keyword>
<evidence type="ECO:0000313" key="8">
    <source>
        <dbReference type="EMBL" id="SAL95505.1"/>
    </source>
</evidence>
<keyword evidence="9" id="KW-1185">Reference proteome</keyword>
<dbReference type="EMBL" id="LT550334">
    <property type="protein sequence ID" value="SAL95505.1"/>
    <property type="molecule type" value="Genomic_DNA"/>
</dbReference>
<feature type="region of interest" description="Disordered" evidence="6">
    <location>
        <begin position="590"/>
        <end position="612"/>
    </location>
</feature>
<evidence type="ECO:0000259" key="7">
    <source>
        <dbReference type="SMART" id="SM00906"/>
    </source>
</evidence>
<dbReference type="GO" id="GO:0008270">
    <property type="term" value="F:zinc ion binding"/>
    <property type="evidence" value="ECO:0007669"/>
    <property type="project" value="InterPro"/>
</dbReference>
<proteinExistence type="predicted"/>
<dbReference type="InterPro" id="IPR036864">
    <property type="entry name" value="Zn2-C6_fun-type_DNA-bd_sf"/>
</dbReference>
<dbReference type="InterPro" id="IPR007219">
    <property type="entry name" value="XnlR_reg_dom"/>
</dbReference>
<organism evidence="8">
    <name type="scientific">Absidia glauca</name>
    <name type="common">Pin mould</name>
    <dbReference type="NCBI Taxonomy" id="4829"/>
    <lineage>
        <taxon>Eukaryota</taxon>
        <taxon>Fungi</taxon>
        <taxon>Fungi incertae sedis</taxon>
        <taxon>Mucoromycota</taxon>
        <taxon>Mucoromycotina</taxon>
        <taxon>Mucoromycetes</taxon>
        <taxon>Mucorales</taxon>
        <taxon>Cunninghamellaceae</taxon>
        <taxon>Absidia</taxon>
    </lineage>
</organism>
<dbReference type="Proteomes" id="UP000078561">
    <property type="component" value="Unassembled WGS sequence"/>
</dbReference>
<dbReference type="STRING" id="4829.A0A163IV70"/>
<dbReference type="CDD" id="cd00067">
    <property type="entry name" value="GAL4"/>
    <property type="match status" value="1"/>
</dbReference>
<feature type="region of interest" description="Disordered" evidence="6">
    <location>
        <begin position="640"/>
        <end position="661"/>
    </location>
</feature>
<sequence>MDNHQTAPPTQTSDDEHSDYYTLKTGKKRERATQACSPCRKKKATKPNCRNCMEAGLECSYAACKRRGPRKGYVQLLEERLALLERRLTSIPNTHSPVSPTSTSSPAMDVGGSTYLPAPGPMMVAQTTTLPQCALDEEVKMPSEEVVLHLVDFFFKYINSIFPLVHHSTLVQSIRDGSISQPLLWSVMAIGARFSDHPEIKTDPPYWAGEKFARKAGSLISSDLFEPTVPNLQFWGVMACLEYGRAAGSRAWIYGGLAARICFELGFHREETLKLPVYKKNGSMDHVAMLMRRRIFWSCFNIDKYGSAGNSRPQFFSKGDYDVDLPDEESLALLNPLHQNVTVNYKPVKSDSLGSFIKPYLSLMELFGDVIKGLQQAKVNQGKAIWPPMDNFDTLDHELQEWKRNLPPRFDFSLEDLDYHVERASRGKINHYLCAHVIWRTLVLALHRGSLAYVDHQSKSTGGSNNSSNNRHFSAHTWERIQYSVAMCKQVVHDVMPVFEAMKNICGINVIPYMGYSSYMFATILMTSTFTNTEEEHRKGTKGLLLLYDMIELLRPYWPVCERLSVTTRDLIVSHSKMYEYSQEEHYKRTGYEIPPPKQPQQSSFQPYMAPDKLPAPTTSSIPVSMSDLLHADNSSPTVPSYPYSLPTSQPPMLSTAPPSSSALFSASIDPTFGSNDPIDFNSSAFLYDTSLFGQIMFDESKIMTPQPSSLFGLPQQQSYTNGLSYPPPPFQPNPSPPSQQPSTSPPITDYGKRTWDPVWRS</sequence>